<evidence type="ECO:0000256" key="1">
    <source>
        <dbReference type="SAM" id="MobiDB-lite"/>
    </source>
</evidence>
<name>A0A2G8KLJ2_STIJA</name>
<dbReference type="InterPro" id="IPR036259">
    <property type="entry name" value="MFS_trans_sf"/>
</dbReference>
<evidence type="ECO:0000313" key="4">
    <source>
        <dbReference type="Proteomes" id="UP000230750"/>
    </source>
</evidence>
<gene>
    <name evidence="3" type="ORF">BSL78_14304</name>
</gene>
<protein>
    <submittedName>
        <fullName evidence="3">Uncharacterized protein</fullName>
    </submittedName>
</protein>
<evidence type="ECO:0000313" key="3">
    <source>
        <dbReference type="EMBL" id="PIK48808.1"/>
    </source>
</evidence>
<keyword evidence="2" id="KW-0812">Transmembrane</keyword>
<keyword evidence="4" id="KW-1185">Reference proteome</keyword>
<dbReference type="SUPFAM" id="SSF103473">
    <property type="entry name" value="MFS general substrate transporter"/>
    <property type="match status" value="1"/>
</dbReference>
<accession>A0A2G8KLJ2</accession>
<keyword evidence="2" id="KW-1133">Transmembrane helix</keyword>
<proteinExistence type="predicted"/>
<organism evidence="3 4">
    <name type="scientific">Stichopus japonicus</name>
    <name type="common">Sea cucumber</name>
    <dbReference type="NCBI Taxonomy" id="307972"/>
    <lineage>
        <taxon>Eukaryota</taxon>
        <taxon>Metazoa</taxon>
        <taxon>Echinodermata</taxon>
        <taxon>Eleutherozoa</taxon>
        <taxon>Echinozoa</taxon>
        <taxon>Holothuroidea</taxon>
        <taxon>Aspidochirotacea</taxon>
        <taxon>Aspidochirotida</taxon>
        <taxon>Stichopodidae</taxon>
        <taxon>Apostichopus</taxon>
    </lineage>
</organism>
<comment type="caution">
    <text evidence="3">The sequence shown here is derived from an EMBL/GenBank/DDBJ whole genome shotgun (WGS) entry which is preliminary data.</text>
</comment>
<dbReference type="EMBL" id="MRZV01000500">
    <property type="protein sequence ID" value="PIK48808.1"/>
    <property type="molecule type" value="Genomic_DNA"/>
</dbReference>
<feature type="transmembrane region" description="Helical" evidence="2">
    <location>
        <begin position="6"/>
        <end position="31"/>
    </location>
</feature>
<dbReference type="Proteomes" id="UP000230750">
    <property type="component" value="Unassembled WGS sequence"/>
</dbReference>
<dbReference type="AlphaFoldDB" id="A0A2G8KLJ2"/>
<reference evidence="3 4" key="1">
    <citation type="journal article" date="2017" name="PLoS Biol.">
        <title>The sea cucumber genome provides insights into morphological evolution and visceral regeneration.</title>
        <authorList>
            <person name="Zhang X."/>
            <person name="Sun L."/>
            <person name="Yuan J."/>
            <person name="Sun Y."/>
            <person name="Gao Y."/>
            <person name="Zhang L."/>
            <person name="Li S."/>
            <person name="Dai H."/>
            <person name="Hamel J.F."/>
            <person name="Liu C."/>
            <person name="Yu Y."/>
            <person name="Liu S."/>
            <person name="Lin W."/>
            <person name="Guo K."/>
            <person name="Jin S."/>
            <person name="Xu P."/>
            <person name="Storey K.B."/>
            <person name="Huan P."/>
            <person name="Zhang T."/>
            <person name="Zhou Y."/>
            <person name="Zhang J."/>
            <person name="Lin C."/>
            <person name="Li X."/>
            <person name="Xing L."/>
            <person name="Huo D."/>
            <person name="Sun M."/>
            <person name="Wang L."/>
            <person name="Mercier A."/>
            <person name="Li F."/>
            <person name="Yang H."/>
            <person name="Xiang J."/>
        </authorList>
    </citation>
    <scope>NUCLEOTIDE SEQUENCE [LARGE SCALE GENOMIC DNA]</scope>
    <source>
        <strain evidence="3">Shaxun</strain>
        <tissue evidence="3">Muscle</tissue>
    </source>
</reference>
<feature type="transmembrane region" description="Helical" evidence="2">
    <location>
        <begin position="43"/>
        <end position="61"/>
    </location>
</feature>
<keyword evidence="2" id="KW-0472">Membrane</keyword>
<dbReference type="Gene3D" id="1.20.1250.20">
    <property type="entry name" value="MFS general substrate transporter like domains"/>
    <property type="match status" value="1"/>
</dbReference>
<feature type="transmembrane region" description="Helical" evidence="2">
    <location>
        <begin position="73"/>
        <end position="94"/>
    </location>
</feature>
<evidence type="ECO:0000256" key="2">
    <source>
        <dbReference type="SAM" id="Phobius"/>
    </source>
</evidence>
<feature type="region of interest" description="Disordered" evidence="1">
    <location>
        <begin position="112"/>
        <end position="140"/>
    </location>
</feature>
<sequence length="140" mass="15672">MSNYIGVLLFMGFFCGSTSGLCIHSILCILFKYFSSSAQTRAAGIPSAGGAMAVVLVTIAYEKFIPIYGWRFTIQMTSVFAAIFAIPASFLISLKEKHFRRISLEEDKTNGSLKNIQKLHQEEEADEEHPMRPKTRHMTS</sequence>